<feature type="transmembrane region" description="Helical" evidence="1">
    <location>
        <begin position="31"/>
        <end position="51"/>
    </location>
</feature>
<gene>
    <name evidence="2" type="ORF">L228DRAFT_60690</name>
</gene>
<keyword evidence="3" id="KW-1185">Reference proteome</keyword>
<accession>A0A165IKV2</accession>
<reference evidence="2 3" key="1">
    <citation type="journal article" date="2016" name="Fungal Biol.">
        <title>The genome of Xylona heveae provides a window into fungal endophytism.</title>
        <authorList>
            <person name="Gazis R."/>
            <person name="Kuo A."/>
            <person name="Riley R."/>
            <person name="LaButti K."/>
            <person name="Lipzen A."/>
            <person name="Lin J."/>
            <person name="Amirebrahimi M."/>
            <person name="Hesse C.N."/>
            <person name="Spatafora J.W."/>
            <person name="Henrissat B."/>
            <person name="Hainaut M."/>
            <person name="Grigoriev I.V."/>
            <person name="Hibbett D.S."/>
        </authorList>
    </citation>
    <scope>NUCLEOTIDE SEQUENCE [LARGE SCALE GENOMIC DNA]</scope>
    <source>
        <strain evidence="2 3">TC161</strain>
    </source>
</reference>
<dbReference type="EMBL" id="KV407455">
    <property type="protein sequence ID" value="KZF25044.1"/>
    <property type="molecule type" value="Genomic_DNA"/>
</dbReference>
<feature type="transmembrane region" description="Helical" evidence="1">
    <location>
        <begin position="257"/>
        <end position="283"/>
    </location>
</feature>
<keyword evidence="1" id="KW-0472">Membrane</keyword>
<sequence length="389" mass="42879">MSGVFHFARRGLESASGSIDPARNDVLTYKMPGWGVAVLIVTVVVYLYLFLQAQYTLGSVVTTLAIVESTAEPVDEPDSVYRDEPDAPLMDVKESLSNKDALAQAELQHKPAPITIRYSTALRHLRAKAGKWSIFRGMVAFTFAGLVTSWLKHVYFFLLSWFPLVNGLLRVPLAMATAALLFTTWTHIVISMPSKKPWFKRLAELNRHDWVKIAPATFTYGIAVQAVAFVPAMLASILEPSLCSSDDENAKFQPMDFVLKCAAIPLTWLICAILISIPAEVILVRMQASMLPAEHEPIVPFDRTFGGRVVPKSEGGSGVLGMLDAWRSFDRAARLRLLKLYAILGAAIIGGTLIFLGIFIAELRLITGDVFYKVIALMNDDSCKPNNGF</sequence>
<dbReference type="RefSeq" id="XP_018190599.1">
    <property type="nucleotide sequence ID" value="XM_018336760.1"/>
</dbReference>
<name>A0A165IKV2_XYLHT</name>
<evidence type="ECO:0000313" key="3">
    <source>
        <dbReference type="Proteomes" id="UP000076632"/>
    </source>
</evidence>
<feature type="transmembrane region" description="Helical" evidence="1">
    <location>
        <begin position="133"/>
        <end position="151"/>
    </location>
</feature>
<evidence type="ECO:0000313" key="2">
    <source>
        <dbReference type="EMBL" id="KZF25044.1"/>
    </source>
</evidence>
<dbReference type="Proteomes" id="UP000076632">
    <property type="component" value="Unassembled WGS sequence"/>
</dbReference>
<organism evidence="2 3">
    <name type="scientific">Xylona heveae (strain CBS 132557 / TC161)</name>
    <dbReference type="NCBI Taxonomy" id="1328760"/>
    <lineage>
        <taxon>Eukaryota</taxon>
        <taxon>Fungi</taxon>
        <taxon>Dikarya</taxon>
        <taxon>Ascomycota</taxon>
        <taxon>Pezizomycotina</taxon>
        <taxon>Xylonomycetes</taxon>
        <taxon>Xylonales</taxon>
        <taxon>Xylonaceae</taxon>
        <taxon>Xylona</taxon>
    </lineage>
</organism>
<evidence type="ECO:0000256" key="1">
    <source>
        <dbReference type="SAM" id="Phobius"/>
    </source>
</evidence>
<feature type="transmembrane region" description="Helical" evidence="1">
    <location>
        <begin position="171"/>
        <end position="192"/>
    </location>
</feature>
<dbReference type="OMA" id="YQRIPGF"/>
<feature type="transmembrane region" description="Helical" evidence="1">
    <location>
        <begin position="213"/>
        <end position="237"/>
    </location>
</feature>
<keyword evidence="1" id="KW-0812">Transmembrane</keyword>
<dbReference type="InParanoid" id="A0A165IKV2"/>
<feature type="transmembrane region" description="Helical" evidence="1">
    <location>
        <begin position="340"/>
        <end position="361"/>
    </location>
</feature>
<proteinExistence type="predicted"/>
<dbReference type="AlphaFoldDB" id="A0A165IKV2"/>
<dbReference type="GeneID" id="28901897"/>
<evidence type="ECO:0008006" key="4">
    <source>
        <dbReference type="Google" id="ProtNLM"/>
    </source>
</evidence>
<protein>
    <recommendedName>
        <fullName evidence="4">Ubiquitin carrier protein</fullName>
    </recommendedName>
</protein>
<dbReference type="STRING" id="1328760.A0A165IKV2"/>
<keyword evidence="1" id="KW-1133">Transmembrane helix</keyword>
<dbReference type="OrthoDB" id="2896006at2759"/>